<dbReference type="AlphaFoldDB" id="A0A2U0HZK6"/>
<accession>A0A2U0HZK6</accession>
<evidence type="ECO:0000313" key="1">
    <source>
        <dbReference type="EMBL" id="PVW14311.1"/>
    </source>
</evidence>
<dbReference type="EMBL" id="QEHR01000006">
    <property type="protein sequence ID" value="PVW14311.1"/>
    <property type="molecule type" value="Genomic_DNA"/>
</dbReference>
<dbReference type="RefSeq" id="WP_116694800.1">
    <property type="nucleotide sequence ID" value="NZ_QEHR01000006.1"/>
</dbReference>
<reference evidence="1 2" key="1">
    <citation type="submission" date="2018-04" db="EMBL/GenBank/DDBJ databases">
        <title>Marixanthomonas spongiae HN-E44 sp. nov., isolated from a marine sponge.</title>
        <authorList>
            <person name="Luo L."/>
            <person name="Zhuang L."/>
        </authorList>
    </citation>
    <scope>NUCLEOTIDE SEQUENCE [LARGE SCALE GENOMIC DNA]</scope>
    <source>
        <strain evidence="1 2">HN-E44</strain>
    </source>
</reference>
<protein>
    <submittedName>
        <fullName evidence="1">3-oxoacyl-ACP synthase</fullName>
    </submittedName>
</protein>
<comment type="caution">
    <text evidence="1">The sequence shown here is derived from an EMBL/GenBank/DDBJ whole genome shotgun (WGS) entry which is preliminary data.</text>
</comment>
<gene>
    <name evidence="1" type="ORF">DDV96_10960</name>
</gene>
<dbReference type="OrthoDB" id="1071350at2"/>
<name>A0A2U0HZK6_9FLAO</name>
<sequence>MSTKLNIQAWCSVKNGTVSCNGKKIVSTDNEQTFSEFAKQIYKEQQWEYPKFYKMDRLSKLTFMTAEILLNEVTISSEEKEQLAVVFSNKSASLDTDRNYQNSINSIENFYPSPAVFVYTLPNIGMGEVCIRHKIQGENAFFVFDDFNPLFLKQYAESLAQNNKATQVLCGWTEIDEKGYKSFLYLASPNGTLPHTEETITKLYTQS</sequence>
<keyword evidence="2" id="KW-1185">Reference proteome</keyword>
<organism evidence="1 2">
    <name type="scientific">Marixanthomonas spongiae</name>
    <dbReference type="NCBI Taxonomy" id="2174845"/>
    <lineage>
        <taxon>Bacteria</taxon>
        <taxon>Pseudomonadati</taxon>
        <taxon>Bacteroidota</taxon>
        <taxon>Flavobacteriia</taxon>
        <taxon>Flavobacteriales</taxon>
        <taxon>Flavobacteriaceae</taxon>
        <taxon>Marixanthomonas</taxon>
    </lineage>
</organism>
<evidence type="ECO:0000313" key="2">
    <source>
        <dbReference type="Proteomes" id="UP000245962"/>
    </source>
</evidence>
<proteinExistence type="predicted"/>
<dbReference type="Proteomes" id="UP000245962">
    <property type="component" value="Unassembled WGS sequence"/>
</dbReference>